<keyword evidence="7" id="KW-1185">Reference proteome</keyword>
<feature type="transmembrane region" description="Helical" evidence="5">
    <location>
        <begin position="111"/>
        <end position="134"/>
    </location>
</feature>
<dbReference type="EMBL" id="JAAGAX010000006">
    <property type="protein sequence ID" value="KAF2312769.1"/>
    <property type="molecule type" value="Genomic_DNA"/>
</dbReference>
<comment type="caution">
    <text evidence="6">The sequence shown here is derived from an EMBL/GenBank/DDBJ whole genome shotgun (WGS) entry which is preliminary data.</text>
</comment>
<dbReference type="GO" id="GO:0005886">
    <property type="term" value="C:plasma membrane"/>
    <property type="evidence" value="ECO:0007669"/>
    <property type="project" value="TreeGrafter"/>
</dbReference>
<dbReference type="AlphaFoldDB" id="A0A6A6ML83"/>
<gene>
    <name evidence="6" type="ORF">GH714_039987</name>
</gene>
<dbReference type="GO" id="GO:0005385">
    <property type="term" value="F:zinc ion transmembrane transporter activity"/>
    <property type="evidence" value="ECO:0007669"/>
    <property type="project" value="TreeGrafter"/>
</dbReference>
<dbReference type="Proteomes" id="UP000467840">
    <property type="component" value="Chromosome 14"/>
</dbReference>
<dbReference type="Pfam" id="PF02535">
    <property type="entry name" value="Zip"/>
    <property type="match status" value="1"/>
</dbReference>
<dbReference type="PANTHER" id="PTHR11040">
    <property type="entry name" value="ZINC/IRON TRANSPORTER"/>
    <property type="match status" value="1"/>
</dbReference>
<protein>
    <submittedName>
        <fullName evidence="6">Uncharacterized protein</fullName>
    </submittedName>
</protein>
<evidence type="ECO:0000256" key="5">
    <source>
        <dbReference type="SAM" id="Phobius"/>
    </source>
</evidence>
<comment type="subcellular location">
    <subcellularLocation>
        <location evidence="1">Membrane</location>
        <topology evidence="1">Multi-pass membrane protein</topology>
    </subcellularLocation>
</comment>
<dbReference type="PANTHER" id="PTHR11040:SF41">
    <property type="entry name" value="ZINC TRANSPORTER 7"/>
    <property type="match status" value="1"/>
</dbReference>
<feature type="transmembrane region" description="Helical" evidence="5">
    <location>
        <begin position="141"/>
        <end position="160"/>
    </location>
</feature>
<evidence type="ECO:0000256" key="4">
    <source>
        <dbReference type="ARBA" id="ARBA00023136"/>
    </source>
</evidence>
<dbReference type="InterPro" id="IPR003689">
    <property type="entry name" value="ZIP"/>
</dbReference>
<evidence type="ECO:0000313" key="6">
    <source>
        <dbReference type="EMBL" id="KAF2312769.1"/>
    </source>
</evidence>
<keyword evidence="3 5" id="KW-1133">Transmembrane helix</keyword>
<reference evidence="6 7" key="1">
    <citation type="journal article" date="2020" name="Mol. Plant">
        <title>The Chromosome-Based Rubber Tree Genome Provides New Insights into Spurge Genome Evolution and Rubber Biosynthesis.</title>
        <authorList>
            <person name="Liu J."/>
            <person name="Shi C."/>
            <person name="Shi C.C."/>
            <person name="Li W."/>
            <person name="Zhang Q.J."/>
            <person name="Zhang Y."/>
            <person name="Li K."/>
            <person name="Lu H.F."/>
            <person name="Shi C."/>
            <person name="Zhu S.T."/>
            <person name="Xiao Z.Y."/>
            <person name="Nan H."/>
            <person name="Yue Y."/>
            <person name="Zhu X.G."/>
            <person name="Wu Y."/>
            <person name="Hong X.N."/>
            <person name="Fan G.Y."/>
            <person name="Tong Y."/>
            <person name="Zhang D."/>
            <person name="Mao C.L."/>
            <person name="Liu Y.L."/>
            <person name="Hao S.J."/>
            <person name="Liu W.Q."/>
            <person name="Lv M.Q."/>
            <person name="Zhang H.B."/>
            <person name="Liu Y."/>
            <person name="Hu-Tang G.R."/>
            <person name="Wang J.P."/>
            <person name="Wang J.H."/>
            <person name="Sun Y.H."/>
            <person name="Ni S.B."/>
            <person name="Chen W.B."/>
            <person name="Zhang X.C."/>
            <person name="Jiao Y.N."/>
            <person name="Eichler E.E."/>
            <person name="Li G.H."/>
            <person name="Liu X."/>
            <person name="Gao L.Z."/>
        </authorList>
    </citation>
    <scope>NUCLEOTIDE SEQUENCE [LARGE SCALE GENOMIC DNA]</scope>
    <source>
        <strain evidence="7">cv. GT1</strain>
        <tissue evidence="6">Leaf</tissue>
    </source>
</reference>
<evidence type="ECO:0000256" key="1">
    <source>
        <dbReference type="ARBA" id="ARBA00004141"/>
    </source>
</evidence>
<organism evidence="6 7">
    <name type="scientific">Hevea brasiliensis</name>
    <name type="common">Para rubber tree</name>
    <name type="synonym">Siphonia brasiliensis</name>
    <dbReference type="NCBI Taxonomy" id="3981"/>
    <lineage>
        <taxon>Eukaryota</taxon>
        <taxon>Viridiplantae</taxon>
        <taxon>Streptophyta</taxon>
        <taxon>Embryophyta</taxon>
        <taxon>Tracheophyta</taxon>
        <taxon>Spermatophyta</taxon>
        <taxon>Magnoliopsida</taxon>
        <taxon>eudicotyledons</taxon>
        <taxon>Gunneridae</taxon>
        <taxon>Pentapetalae</taxon>
        <taxon>rosids</taxon>
        <taxon>fabids</taxon>
        <taxon>Malpighiales</taxon>
        <taxon>Euphorbiaceae</taxon>
        <taxon>Crotonoideae</taxon>
        <taxon>Micrandreae</taxon>
        <taxon>Hevea</taxon>
    </lineage>
</organism>
<name>A0A6A6ML83_HEVBR</name>
<feature type="transmembrane region" description="Helical" evidence="5">
    <location>
        <begin position="20"/>
        <end position="37"/>
    </location>
</feature>
<proteinExistence type="predicted"/>
<keyword evidence="2 5" id="KW-0812">Transmembrane</keyword>
<evidence type="ECO:0000313" key="7">
    <source>
        <dbReference type="Proteomes" id="UP000467840"/>
    </source>
</evidence>
<sequence length="202" mass="22169">MLRLRIRGRITRIRRRCYGIALWLRYINKILVIYIYMAETVVSNLSFHINIGPHMRVLEIGIVLHSTVIGKKPVPSFQIYTIKSSSNVVKRYLIDKCIGAEAEYGLKMNAIMVFLFSATTPLGIVLGIGLSNVYSDNSPPALIVVGALNASSAGLLNYMALVVLLSAESMGPELQKSVRLQIQADMAVLLGAGGMSLMAKWA</sequence>
<evidence type="ECO:0000256" key="3">
    <source>
        <dbReference type="ARBA" id="ARBA00022989"/>
    </source>
</evidence>
<evidence type="ECO:0000256" key="2">
    <source>
        <dbReference type="ARBA" id="ARBA00022692"/>
    </source>
</evidence>
<accession>A0A6A6ML83</accession>
<keyword evidence="4 5" id="KW-0472">Membrane</keyword>